<dbReference type="Proteomes" id="UP000578531">
    <property type="component" value="Unassembled WGS sequence"/>
</dbReference>
<name>A0A8H6L243_9LECA</name>
<dbReference type="RefSeq" id="XP_037162055.1">
    <property type="nucleotide sequence ID" value="XM_037311188.1"/>
</dbReference>
<evidence type="ECO:0000313" key="1">
    <source>
        <dbReference type="EMBL" id="KAF6232629.1"/>
    </source>
</evidence>
<keyword evidence="2" id="KW-1185">Reference proteome</keyword>
<gene>
    <name evidence="1" type="ORF">HO173_009297</name>
</gene>
<organism evidence="1 2">
    <name type="scientific">Letharia columbiana</name>
    <dbReference type="NCBI Taxonomy" id="112416"/>
    <lineage>
        <taxon>Eukaryota</taxon>
        <taxon>Fungi</taxon>
        <taxon>Dikarya</taxon>
        <taxon>Ascomycota</taxon>
        <taxon>Pezizomycotina</taxon>
        <taxon>Lecanoromycetes</taxon>
        <taxon>OSLEUM clade</taxon>
        <taxon>Lecanoromycetidae</taxon>
        <taxon>Lecanorales</taxon>
        <taxon>Lecanorineae</taxon>
        <taxon>Parmeliaceae</taxon>
        <taxon>Letharia</taxon>
    </lineage>
</organism>
<proteinExistence type="predicted"/>
<dbReference type="AlphaFoldDB" id="A0A8H6L243"/>
<dbReference type="GeneID" id="59290949"/>
<reference evidence="1 2" key="1">
    <citation type="journal article" date="2020" name="Genomics">
        <title>Complete, high-quality genomes from long-read metagenomic sequencing of two wolf lichen thalli reveals enigmatic genome architecture.</title>
        <authorList>
            <person name="McKenzie S.K."/>
            <person name="Walston R.F."/>
            <person name="Allen J.L."/>
        </authorList>
    </citation>
    <scope>NUCLEOTIDE SEQUENCE [LARGE SCALE GENOMIC DNA]</scope>
    <source>
        <strain evidence="1">WasteWater2</strain>
    </source>
</reference>
<dbReference type="EMBL" id="JACCJC010000047">
    <property type="protein sequence ID" value="KAF6232629.1"/>
    <property type="molecule type" value="Genomic_DNA"/>
</dbReference>
<protein>
    <submittedName>
        <fullName evidence="1">Uncharacterized protein</fullName>
    </submittedName>
</protein>
<comment type="caution">
    <text evidence="1">The sequence shown here is derived from an EMBL/GenBank/DDBJ whole genome shotgun (WGS) entry which is preliminary data.</text>
</comment>
<sequence length="80" mass="9053">MQSRVNLAIRCKDLDNKLKKAILQIFTEQLTDNNTYDKQQLLSWLDNDEESEDFGGSLLKELIGRQSQNFTIIGCGDCAG</sequence>
<evidence type="ECO:0000313" key="2">
    <source>
        <dbReference type="Proteomes" id="UP000578531"/>
    </source>
</evidence>
<accession>A0A8H6L243</accession>